<dbReference type="SUPFAM" id="SSF51126">
    <property type="entry name" value="Pectin lyase-like"/>
    <property type="match status" value="1"/>
</dbReference>
<dbReference type="SMART" id="SM00710">
    <property type="entry name" value="PbH1"/>
    <property type="match status" value="6"/>
</dbReference>
<keyword evidence="4" id="KW-0456">Lyase</keyword>
<feature type="chain" id="PRO_5016784650" evidence="2">
    <location>
        <begin position="31"/>
        <end position="400"/>
    </location>
</feature>
<reference evidence="4 5" key="1">
    <citation type="submission" date="2018-06" db="EMBL/GenBank/DDBJ databases">
        <title>Genomic Encyclopedia of Type Strains, Phase IV (KMG-IV): sequencing the most valuable type-strain genomes for metagenomic binning, comparative biology and taxonomic classification.</title>
        <authorList>
            <person name="Goeker M."/>
        </authorList>
    </citation>
    <scope>NUCLEOTIDE SEQUENCE [LARGE SCALE GENOMIC DNA]</scope>
    <source>
        <strain evidence="4 5">DSM 25532</strain>
    </source>
</reference>
<evidence type="ECO:0000259" key="3">
    <source>
        <dbReference type="Pfam" id="PF13229"/>
    </source>
</evidence>
<dbReference type="InterPro" id="IPR039448">
    <property type="entry name" value="Beta_helix"/>
</dbReference>
<dbReference type="InterPro" id="IPR006626">
    <property type="entry name" value="PbH1"/>
</dbReference>
<evidence type="ECO:0000313" key="4">
    <source>
        <dbReference type="EMBL" id="RBP37322.1"/>
    </source>
</evidence>
<dbReference type="Gene3D" id="2.160.20.10">
    <property type="entry name" value="Single-stranded right-handed beta-helix, Pectin lyase-like"/>
    <property type="match status" value="1"/>
</dbReference>
<protein>
    <submittedName>
        <fullName evidence="4">Parallel beta helix pectate lyase-like protein</fullName>
    </submittedName>
</protein>
<dbReference type="RefSeq" id="WP_113961550.1">
    <property type="nucleotide sequence ID" value="NZ_QNRR01000014.1"/>
</dbReference>
<feature type="domain" description="Right handed beta helix" evidence="3">
    <location>
        <begin position="97"/>
        <end position="239"/>
    </location>
</feature>
<comment type="caution">
    <text evidence="4">The sequence shown here is derived from an EMBL/GenBank/DDBJ whole genome shotgun (WGS) entry which is preliminary data.</text>
</comment>
<dbReference type="EMBL" id="QNRR01000014">
    <property type="protein sequence ID" value="RBP37322.1"/>
    <property type="molecule type" value="Genomic_DNA"/>
</dbReference>
<dbReference type="Pfam" id="PF13229">
    <property type="entry name" value="Beta_helix"/>
    <property type="match status" value="1"/>
</dbReference>
<sequence>MMFSSPHFGATSSAAALALVLFSAIDAIHAAEVEVSDRTALLQALQQATPGTIIRVAPGTYRGGISASGLKGEAGKSIVIMAADDKQPPVFEGGGGGIHLSGCSHVELRDLHVNGATGNGVNVDDAGNRDTPVRGIVLRRLTVTNIGSKGNQDGIKMSGVDGFTIVGCRVERWGGGGSAIDFVGCHEGVVENCVFSHHAGGASAGANAVQSKGGSRAIVIRRCQFIHAGGRAVNVGGSTGLEYMRPANPGCEAKDITVEDCYFTGSAAPVAFVGVDGAVFQRNTIYRPTRWVLRILQENQDAAYAPCRNGVFRENLIVFHATDLSTTVNVGGGTEPQTFKFEKNAWYCVDNPARTQSFVRLPVAEVDGVYDKDPMLKDPAAGDLTKGKDSPLKKYGVSER</sequence>
<feature type="compositionally biased region" description="Basic and acidic residues" evidence="1">
    <location>
        <begin position="385"/>
        <end position="400"/>
    </location>
</feature>
<feature type="signal peptide" evidence="2">
    <location>
        <begin position="1"/>
        <end position="30"/>
    </location>
</feature>
<dbReference type="AlphaFoldDB" id="A0A366H5W8"/>
<evidence type="ECO:0000256" key="1">
    <source>
        <dbReference type="SAM" id="MobiDB-lite"/>
    </source>
</evidence>
<dbReference type="InterPro" id="IPR012334">
    <property type="entry name" value="Pectin_lyas_fold"/>
</dbReference>
<keyword evidence="5" id="KW-1185">Reference proteome</keyword>
<accession>A0A366H5W8</accession>
<name>A0A366H5W8_9BACT</name>
<gene>
    <name evidence="4" type="ORF">DES53_11460</name>
</gene>
<organism evidence="4 5">
    <name type="scientific">Roseimicrobium gellanilyticum</name>
    <dbReference type="NCBI Taxonomy" id="748857"/>
    <lineage>
        <taxon>Bacteria</taxon>
        <taxon>Pseudomonadati</taxon>
        <taxon>Verrucomicrobiota</taxon>
        <taxon>Verrucomicrobiia</taxon>
        <taxon>Verrucomicrobiales</taxon>
        <taxon>Verrucomicrobiaceae</taxon>
        <taxon>Roseimicrobium</taxon>
    </lineage>
</organism>
<dbReference type="Proteomes" id="UP000253426">
    <property type="component" value="Unassembled WGS sequence"/>
</dbReference>
<dbReference type="OrthoDB" id="628936at2"/>
<evidence type="ECO:0000313" key="5">
    <source>
        <dbReference type="Proteomes" id="UP000253426"/>
    </source>
</evidence>
<evidence type="ECO:0000256" key="2">
    <source>
        <dbReference type="SAM" id="SignalP"/>
    </source>
</evidence>
<dbReference type="GO" id="GO:0016829">
    <property type="term" value="F:lyase activity"/>
    <property type="evidence" value="ECO:0007669"/>
    <property type="project" value="UniProtKB-KW"/>
</dbReference>
<proteinExistence type="predicted"/>
<dbReference type="InterPro" id="IPR011050">
    <property type="entry name" value="Pectin_lyase_fold/virulence"/>
</dbReference>
<feature type="region of interest" description="Disordered" evidence="1">
    <location>
        <begin position="373"/>
        <end position="400"/>
    </location>
</feature>
<keyword evidence="2" id="KW-0732">Signal</keyword>